<keyword evidence="3 5" id="KW-0808">Transferase</keyword>
<dbReference type="NCBIfam" id="TIGR00152">
    <property type="entry name" value="dephospho-CoA kinase"/>
    <property type="match status" value="1"/>
</dbReference>
<dbReference type="SUPFAM" id="SSF52540">
    <property type="entry name" value="P-loop containing nucleoside triphosphate hydrolases"/>
    <property type="match status" value="1"/>
</dbReference>
<dbReference type="HAMAP" id="MF_00376">
    <property type="entry name" value="Dephospho_CoA_kinase"/>
    <property type="match status" value="1"/>
</dbReference>
<feature type="binding site" evidence="3">
    <location>
        <begin position="10"/>
        <end position="15"/>
    </location>
    <ligand>
        <name>ATP</name>
        <dbReference type="ChEBI" id="CHEBI:30616"/>
    </ligand>
</feature>
<evidence type="ECO:0000313" key="6">
    <source>
        <dbReference type="Proteomes" id="UP001241537"/>
    </source>
</evidence>
<dbReference type="PANTHER" id="PTHR10695">
    <property type="entry name" value="DEPHOSPHO-COA KINASE-RELATED"/>
    <property type="match status" value="1"/>
</dbReference>
<comment type="catalytic activity">
    <reaction evidence="3">
        <text>3'-dephospho-CoA + ATP = ADP + CoA + H(+)</text>
        <dbReference type="Rhea" id="RHEA:18245"/>
        <dbReference type="ChEBI" id="CHEBI:15378"/>
        <dbReference type="ChEBI" id="CHEBI:30616"/>
        <dbReference type="ChEBI" id="CHEBI:57287"/>
        <dbReference type="ChEBI" id="CHEBI:57328"/>
        <dbReference type="ChEBI" id="CHEBI:456216"/>
        <dbReference type="EC" id="2.7.1.24"/>
    </reaction>
</comment>
<accession>A0AAE4AK03</accession>
<dbReference type="Pfam" id="PF01121">
    <property type="entry name" value="CoaE"/>
    <property type="match status" value="1"/>
</dbReference>
<proteinExistence type="inferred from homology"/>
<dbReference type="CDD" id="cd02022">
    <property type="entry name" value="DPCK"/>
    <property type="match status" value="1"/>
</dbReference>
<dbReference type="Proteomes" id="UP001241537">
    <property type="component" value="Unassembled WGS sequence"/>
</dbReference>
<comment type="caution">
    <text evidence="5">The sequence shown here is derived from an EMBL/GenBank/DDBJ whole genome shotgun (WGS) entry which is preliminary data.</text>
</comment>
<gene>
    <name evidence="3" type="primary">coaE</name>
    <name evidence="5" type="ORF">J2S20_001067</name>
</gene>
<keyword evidence="3" id="KW-0173">Coenzyme A biosynthesis</keyword>
<dbReference type="Gene3D" id="3.40.50.300">
    <property type="entry name" value="P-loop containing nucleotide triphosphate hydrolases"/>
    <property type="match status" value="1"/>
</dbReference>
<reference evidence="5" key="1">
    <citation type="submission" date="2023-07" db="EMBL/GenBank/DDBJ databases">
        <title>Genomic Encyclopedia of Type Strains, Phase IV (KMG-IV): sequencing the most valuable type-strain genomes for metagenomic binning, comparative biology and taxonomic classification.</title>
        <authorList>
            <person name="Goeker M."/>
        </authorList>
    </citation>
    <scope>NUCLEOTIDE SEQUENCE</scope>
    <source>
        <strain evidence="5">DSM 19659</strain>
    </source>
</reference>
<keyword evidence="1 3" id="KW-0547">Nucleotide-binding</keyword>
<keyword evidence="2 3" id="KW-0067">ATP-binding</keyword>
<evidence type="ECO:0000256" key="3">
    <source>
        <dbReference type="HAMAP-Rule" id="MF_00376"/>
    </source>
</evidence>
<organism evidence="5 6">
    <name type="scientific">Moryella indoligenes</name>
    <dbReference type="NCBI Taxonomy" id="371674"/>
    <lineage>
        <taxon>Bacteria</taxon>
        <taxon>Bacillati</taxon>
        <taxon>Bacillota</taxon>
        <taxon>Clostridia</taxon>
        <taxon>Lachnospirales</taxon>
        <taxon>Lachnospiraceae</taxon>
        <taxon>Moryella</taxon>
    </lineage>
</organism>
<comment type="pathway">
    <text evidence="3">Cofactor biosynthesis; coenzyme A biosynthesis; CoA from (R)-pantothenate: step 5/5.</text>
</comment>
<dbReference type="GO" id="GO:0015937">
    <property type="term" value="P:coenzyme A biosynthetic process"/>
    <property type="evidence" value="ECO:0007669"/>
    <property type="project" value="UniProtKB-UniRule"/>
</dbReference>
<evidence type="ECO:0000313" key="5">
    <source>
        <dbReference type="EMBL" id="MDQ0152378.1"/>
    </source>
</evidence>
<sequence length="192" mass="22037">MVIELYGGVGSGKSEVLRYLRERYGAEVIGMDETAHALYEPGKEGYCAVLELLGTSVLDSEQKLDRGKMADILYADPELFTELNRRIHPLVYREVHRRIRASAAALVVVETALPAAVRSDSFDEIWYVYTPKDIRAARLKESRGYSEERIREIMERQPTEAAYRALSDWVLVNSGSREELFSRIDQRLKEHR</sequence>
<dbReference type="GO" id="GO:0005737">
    <property type="term" value="C:cytoplasm"/>
    <property type="evidence" value="ECO:0007669"/>
    <property type="project" value="UniProtKB-SubCell"/>
</dbReference>
<dbReference type="PROSITE" id="PS51219">
    <property type="entry name" value="DPCK"/>
    <property type="match status" value="1"/>
</dbReference>
<dbReference type="RefSeq" id="WP_170065371.1">
    <property type="nucleotide sequence ID" value="NZ_JAUSTO010000005.1"/>
</dbReference>
<name>A0AAE4AK03_9FIRM</name>
<evidence type="ECO:0000256" key="4">
    <source>
        <dbReference type="NCBIfam" id="TIGR00152"/>
    </source>
</evidence>
<dbReference type="EMBL" id="JAUSTO010000005">
    <property type="protein sequence ID" value="MDQ0152378.1"/>
    <property type="molecule type" value="Genomic_DNA"/>
</dbReference>
<comment type="function">
    <text evidence="3">Catalyzes the phosphorylation of the 3'-hydroxyl group of dephosphocoenzyme A to form coenzyme A.</text>
</comment>
<dbReference type="GO" id="GO:0005524">
    <property type="term" value="F:ATP binding"/>
    <property type="evidence" value="ECO:0007669"/>
    <property type="project" value="UniProtKB-UniRule"/>
</dbReference>
<dbReference type="AlphaFoldDB" id="A0AAE4AK03"/>
<keyword evidence="3" id="KW-0963">Cytoplasm</keyword>
<dbReference type="InterPro" id="IPR027417">
    <property type="entry name" value="P-loop_NTPase"/>
</dbReference>
<evidence type="ECO:0000256" key="1">
    <source>
        <dbReference type="ARBA" id="ARBA00022741"/>
    </source>
</evidence>
<comment type="similarity">
    <text evidence="3">Belongs to the CoaE family.</text>
</comment>
<dbReference type="InterPro" id="IPR001977">
    <property type="entry name" value="Depp_CoAkinase"/>
</dbReference>
<evidence type="ECO:0000256" key="2">
    <source>
        <dbReference type="ARBA" id="ARBA00022840"/>
    </source>
</evidence>
<comment type="subcellular location">
    <subcellularLocation>
        <location evidence="3">Cytoplasm</location>
    </subcellularLocation>
</comment>
<protein>
    <recommendedName>
        <fullName evidence="3 4">Dephospho-CoA kinase</fullName>
        <ecNumber evidence="3 4">2.7.1.24</ecNumber>
    </recommendedName>
    <alternativeName>
        <fullName evidence="3">Dephosphocoenzyme A kinase</fullName>
    </alternativeName>
</protein>
<keyword evidence="3 5" id="KW-0418">Kinase</keyword>
<keyword evidence="6" id="KW-1185">Reference proteome</keyword>
<dbReference type="EC" id="2.7.1.24" evidence="3 4"/>
<dbReference type="PANTHER" id="PTHR10695:SF46">
    <property type="entry name" value="BIFUNCTIONAL COENZYME A SYNTHASE-RELATED"/>
    <property type="match status" value="1"/>
</dbReference>
<dbReference type="GO" id="GO:0004140">
    <property type="term" value="F:dephospho-CoA kinase activity"/>
    <property type="evidence" value="ECO:0007669"/>
    <property type="project" value="UniProtKB-UniRule"/>
</dbReference>